<sequence>ILGGGNTAATDYLDRTTRDELRGRFEPIVSEKMGQVGLVRLYDRLVARYTALPLTRKPPVEMRSYVTDRALDGLFAILGEEERKIRADPGAGTTELLRRVFGS</sequence>
<evidence type="ECO:0000313" key="1">
    <source>
        <dbReference type="EMBL" id="GAF70440.1"/>
    </source>
</evidence>
<dbReference type="InterPro" id="IPR025245">
    <property type="entry name" value="DUF4197"/>
</dbReference>
<accession>X0T314</accession>
<feature type="non-terminal residue" evidence="1">
    <location>
        <position position="1"/>
    </location>
</feature>
<comment type="caution">
    <text evidence="1">The sequence shown here is derived from an EMBL/GenBank/DDBJ whole genome shotgun (WGS) entry which is preliminary data.</text>
</comment>
<protein>
    <recommendedName>
        <fullName evidence="2">DUF4197 domain-containing protein</fullName>
    </recommendedName>
</protein>
<organism evidence="1">
    <name type="scientific">marine sediment metagenome</name>
    <dbReference type="NCBI Taxonomy" id="412755"/>
    <lineage>
        <taxon>unclassified sequences</taxon>
        <taxon>metagenomes</taxon>
        <taxon>ecological metagenomes</taxon>
    </lineage>
</organism>
<dbReference type="AlphaFoldDB" id="X0T314"/>
<name>X0T314_9ZZZZ</name>
<dbReference type="EMBL" id="BARS01009144">
    <property type="protein sequence ID" value="GAF70440.1"/>
    <property type="molecule type" value="Genomic_DNA"/>
</dbReference>
<dbReference type="Pfam" id="PF13852">
    <property type="entry name" value="DUF4197"/>
    <property type="match status" value="1"/>
</dbReference>
<reference evidence="1" key="1">
    <citation type="journal article" date="2014" name="Front. Microbiol.">
        <title>High frequency of phylogenetically diverse reductive dehalogenase-homologous genes in deep subseafloor sedimentary metagenomes.</title>
        <authorList>
            <person name="Kawai M."/>
            <person name="Futagami T."/>
            <person name="Toyoda A."/>
            <person name="Takaki Y."/>
            <person name="Nishi S."/>
            <person name="Hori S."/>
            <person name="Arai W."/>
            <person name="Tsubouchi T."/>
            <person name="Morono Y."/>
            <person name="Uchiyama I."/>
            <person name="Ito T."/>
            <person name="Fujiyama A."/>
            <person name="Inagaki F."/>
            <person name="Takami H."/>
        </authorList>
    </citation>
    <scope>NUCLEOTIDE SEQUENCE</scope>
    <source>
        <strain evidence="1">Expedition CK06-06</strain>
    </source>
</reference>
<evidence type="ECO:0008006" key="2">
    <source>
        <dbReference type="Google" id="ProtNLM"/>
    </source>
</evidence>
<proteinExistence type="predicted"/>
<gene>
    <name evidence="1" type="ORF">S01H1_17254</name>
</gene>